<dbReference type="InterPro" id="IPR041656">
    <property type="entry name" value="TPR_5"/>
</dbReference>
<dbReference type="Gene3D" id="1.25.40.10">
    <property type="entry name" value="Tetratricopeptide repeat domain"/>
    <property type="match status" value="1"/>
</dbReference>
<dbReference type="RefSeq" id="WP_191766879.1">
    <property type="nucleotide sequence ID" value="NZ_JACSPM010000004.1"/>
</dbReference>
<comment type="caution">
    <text evidence="2">The sequence shown here is derived from an EMBL/GenBank/DDBJ whole genome shotgun (WGS) entry which is preliminary data.</text>
</comment>
<reference evidence="2 3" key="1">
    <citation type="submission" date="2020-08" db="EMBL/GenBank/DDBJ databases">
        <title>A Genomic Blueprint of the Chicken Gut Microbiome.</title>
        <authorList>
            <person name="Gilroy R."/>
            <person name="Ravi A."/>
            <person name="Getino M."/>
            <person name="Pursley I."/>
            <person name="Horton D.L."/>
            <person name="Alikhan N.-F."/>
            <person name="Baker D."/>
            <person name="Gharbi K."/>
            <person name="Hall N."/>
            <person name="Watson M."/>
            <person name="Adriaenssens E.M."/>
            <person name="Foster-Nyarko E."/>
            <person name="Jarju S."/>
            <person name="Secka A."/>
            <person name="Antonio M."/>
            <person name="Oren A."/>
            <person name="Chaudhuri R."/>
            <person name="La Ragione R.M."/>
            <person name="Hildebrand F."/>
            <person name="Pallen M.J."/>
        </authorList>
    </citation>
    <scope>NUCLEOTIDE SEQUENCE [LARGE SCALE GENOMIC DNA]</scope>
    <source>
        <strain evidence="2 3">Sa1CUA4</strain>
    </source>
</reference>
<dbReference type="Proteomes" id="UP000602532">
    <property type="component" value="Unassembled WGS sequence"/>
</dbReference>
<organism evidence="2 3">
    <name type="scientific">Microbacterium gallinarum</name>
    <dbReference type="NCBI Taxonomy" id="2762209"/>
    <lineage>
        <taxon>Bacteria</taxon>
        <taxon>Bacillati</taxon>
        <taxon>Actinomycetota</taxon>
        <taxon>Actinomycetes</taxon>
        <taxon>Micrococcales</taxon>
        <taxon>Microbacteriaceae</taxon>
        <taxon>Microbacterium</taxon>
    </lineage>
</organism>
<name>A0ABR8X624_9MICO</name>
<proteinExistence type="predicted"/>
<evidence type="ECO:0000313" key="3">
    <source>
        <dbReference type="Proteomes" id="UP000602532"/>
    </source>
</evidence>
<dbReference type="EMBL" id="JACSPM010000004">
    <property type="protein sequence ID" value="MBD8024552.1"/>
    <property type="molecule type" value="Genomic_DNA"/>
</dbReference>
<evidence type="ECO:0000259" key="1">
    <source>
        <dbReference type="Pfam" id="PF12688"/>
    </source>
</evidence>
<dbReference type="InterPro" id="IPR011990">
    <property type="entry name" value="TPR-like_helical_dom_sf"/>
</dbReference>
<sequence>MTDWEDRVAAVWADDGLDDAERVRVIDELAAERGENDGRALFERAGVRDSAGLEAEAEPLYRAALEAGLDDDLRTQAVIQLASTIRNLGKLDEALDLLRAEYERDPGAPLRDAAAAFYALALVSSGAAVRAASVALTALAPHLPRYTRSVAAYARDLVDPQD</sequence>
<keyword evidence="3" id="KW-1185">Reference proteome</keyword>
<protein>
    <submittedName>
        <fullName evidence="2">Tetratricopeptide repeat protein</fullName>
    </submittedName>
</protein>
<dbReference type="SUPFAM" id="SSF48452">
    <property type="entry name" value="TPR-like"/>
    <property type="match status" value="1"/>
</dbReference>
<gene>
    <name evidence="2" type="ORF">H9622_13265</name>
</gene>
<feature type="domain" description="Tetratrico peptide repeat group 5" evidence="1">
    <location>
        <begin position="39"/>
        <end position="157"/>
    </location>
</feature>
<accession>A0ABR8X624</accession>
<dbReference type="Pfam" id="PF12688">
    <property type="entry name" value="TPR_5"/>
    <property type="match status" value="1"/>
</dbReference>
<evidence type="ECO:0000313" key="2">
    <source>
        <dbReference type="EMBL" id="MBD8024552.1"/>
    </source>
</evidence>